<dbReference type="Pfam" id="PF21960">
    <property type="entry name" value="RCF1-5-like_lid"/>
    <property type="match status" value="1"/>
</dbReference>
<dbReference type="GO" id="GO:0006271">
    <property type="term" value="P:DNA strand elongation involved in DNA replication"/>
    <property type="evidence" value="ECO:0007669"/>
    <property type="project" value="UniProtKB-ARBA"/>
</dbReference>
<dbReference type="InterPro" id="IPR050238">
    <property type="entry name" value="DNA_Rep/Repair_Clamp_Loader"/>
</dbReference>
<dbReference type="GO" id="GO:0003677">
    <property type="term" value="F:DNA binding"/>
    <property type="evidence" value="ECO:0007669"/>
    <property type="project" value="InterPro"/>
</dbReference>
<dbReference type="InterPro" id="IPR027417">
    <property type="entry name" value="P-loop_NTPase"/>
</dbReference>
<keyword evidence="7" id="KW-1185">Reference proteome</keyword>
<keyword evidence="3" id="KW-0235">DNA replication</keyword>
<dbReference type="FunFam" id="1.20.272.10:FF:000002">
    <property type="entry name" value="Replication factor C subunit 3"/>
    <property type="match status" value="1"/>
</dbReference>
<keyword evidence="4" id="KW-0539">Nucleus</keyword>
<feature type="domain" description="Condensin-2 complex subunit H2 C-terminal" evidence="5">
    <location>
        <begin position="587"/>
        <end position="689"/>
    </location>
</feature>
<dbReference type="Pfam" id="PF16858">
    <property type="entry name" value="CNDH2_C"/>
    <property type="match status" value="1"/>
</dbReference>
<dbReference type="Proteomes" id="UP000005239">
    <property type="component" value="Unassembled WGS sequence"/>
</dbReference>
<evidence type="ECO:0000313" key="7">
    <source>
        <dbReference type="Proteomes" id="UP000005239"/>
    </source>
</evidence>
<dbReference type="Pfam" id="PF03215">
    <property type="entry name" value="Rad17"/>
    <property type="match status" value="1"/>
</dbReference>
<comment type="subcellular location">
    <subcellularLocation>
        <location evidence="1">Nucleus</location>
    </subcellularLocation>
</comment>
<dbReference type="GO" id="GO:0006261">
    <property type="term" value="P:DNA-templated DNA replication"/>
    <property type="evidence" value="ECO:0000318"/>
    <property type="project" value="GO_Central"/>
</dbReference>
<dbReference type="Pfam" id="PF22534">
    <property type="entry name" value="RFC_C"/>
    <property type="match status" value="1"/>
</dbReference>
<accession>A0A8R1Y595</accession>
<dbReference type="EnsemblMetazoa" id="PPA03281.1">
    <property type="protein sequence ID" value="PPA03281.1"/>
    <property type="gene ID" value="WBGene00092835"/>
</dbReference>
<evidence type="ECO:0000256" key="1">
    <source>
        <dbReference type="ARBA" id="ARBA00004123"/>
    </source>
</evidence>
<dbReference type="SUPFAM" id="SSF48019">
    <property type="entry name" value="post-AAA+ oligomerization domain-like"/>
    <property type="match status" value="1"/>
</dbReference>
<dbReference type="PANTHER" id="PTHR11669">
    <property type="entry name" value="REPLICATION FACTOR C / DNA POLYMERASE III GAMMA-TAU SUBUNIT"/>
    <property type="match status" value="1"/>
</dbReference>
<evidence type="ECO:0000256" key="2">
    <source>
        <dbReference type="ARBA" id="ARBA00005378"/>
    </source>
</evidence>
<comment type="similarity">
    <text evidence="2">Belongs to the activator 1 small subunits family.</text>
</comment>
<evidence type="ECO:0000256" key="3">
    <source>
        <dbReference type="ARBA" id="ARBA00022705"/>
    </source>
</evidence>
<dbReference type="Gene3D" id="3.40.50.300">
    <property type="entry name" value="P-loop containing nucleotide triphosphate hydrolases"/>
    <property type="match status" value="1"/>
</dbReference>
<evidence type="ECO:0000256" key="4">
    <source>
        <dbReference type="ARBA" id="ARBA00023242"/>
    </source>
</evidence>
<proteinExistence type="inferred from homology"/>
<accession>A0A2A6BEF8</accession>
<evidence type="ECO:0000259" key="5">
    <source>
        <dbReference type="Pfam" id="PF16858"/>
    </source>
</evidence>
<dbReference type="CDD" id="cd00009">
    <property type="entry name" value="AAA"/>
    <property type="match status" value="1"/>
</dbReference>
<sequence length="1059" mass="120473">MAEDEDRYGYLLNPIKELSKNWDVNLENILSGVDFAEASRVIQGTSSIYFKKVDYVYEDVMAFRTVLAGQKGKKGKKGANDNGEEDEGGADPADIAPNDAIVLIDYSKSKRSDITSLCLKSGPKRSLTVPLMPMSLMPLADYEKCNVPMYARKKSKEVIGKKDDFKMNTAYISEEGAILLDLLNRNLIGKFSRKLDKENVAPFSQMLGVSLNTRGSTQVVASSQPLPSIQQMGSQSYRSYGSAEADAEVEYMMGRRTSSLLPVEQLRDGSMSRACISTMDERRKTELLRPSTRFNEHMSVVNEDFEDDFGGGGFDESMGGGMDVEMENVMPPPVKKEEWEEGEDDPIEDYVVDLYNPVKWRRAPPIQTNTRMNTKKILAAREKEARTKDARKRAMETLEYLNEFIYAKNMRKQRGSEENWSKFALSRLTEQVKKAKKEVEKRKKKIVLQEKAALQRERDNEVGEEVYPMDGADDEYGGGFDDDYGIHDGMNDLPLATSSPKTKRGTAIWGDDDGMDGRMDRDGESDRMDMVDGVDDEFDARAFDQMANADMMVFGMGSLYDVEQIYWINEDDVARRREDGEEVKETMNMRIQGWSNKVLPLLEEEEGFKEFDIHHYGNTMLQVFEDVGEEKTLPLMVSGCHQREVSRYMLSILMMANTYNVKVNYDDNATQVVPMNVSLLKKDRHHEVFDQEEGFFFGMSLWVDKYRPHDLPSLTYHKEQAANLSSLVQRDDFPHLLVYGPSGAGKKTRVRCILRELYGPGVDVVRLRTMPFTTPSGKKLEIHTMESNYHIELTPSDVGIYDRVIVQDVLKEMAMTSQIDIVSQKTFKVVVLMEMDQLSRDAQHALRRTMEKYSSNCRLILCGESLARVIDPLKSRCMVIRVAAPSDKEIESVMSSVCSIEKVSLPPQVTKNIVHLAKGNTRRALLTMEAMNPHINIIKPNEDRMQYIFELTSLTQIPIIEWEKYLDETAQIIVRKQSSEALLDARNRLYEIISRCIPPQTIFVHLVKALLPHSPTSIRGEILEAAAEYEHRLTKGSKAIFHLEAFIAAFMHIFSSAKR</sequence>
<dbReference type="GO" id="GO:0006281">
    <property type="term" value="P:DNA repair"/>
    <property type="evidence" value="ECO:0000318"/>
    <property type="project" value="GO_Central"/>
</dbReference>
<dbReference type="GO" id="GO:0005663">
    <property type="term" value="C:DNA replication factor C complex"/>
    <property type="evidence" value="ECO:0000318"/>
    <property type="project" value="GO_Central"/>
</dbReference>
<reference evidence="6" key="2">
    <citation type="submission" date="2022-06" db="UniProtKB">
        <authorList>
            <consortium name="EnsemblMetazoa"/>
        </authorList>
    </citation>
    <scope>IDENTIFICATION</scope>
    <source>
        <strain evidence="6">PS312</strain>
    </source>
</reference>
<dbReference type="SUPFAM" id="SSF52540">
    <property type="entry name" value="P-loop containing nucleoside triphosphate hydrolases"/>
    <property type="match status" value="1"/>
</dbReference>
<dbReference type="GO" id="GO:0005634">
    <property type="term" value="C:nucleus"/>
    <property type="evidence" value="ECO:0000318"/>
    <property type="project" value="GO_Central"/>
</dbReference>
<dbReference type="InterPro" id="IPR031737">
    <property type="entry name" value="CNDH2_C"/>
</dbReference>
<dbReference type="Gene3D" id="1.20.272.10">
    <property type="match status" value="1"/>
</dbReference>
<organism evidence="6 7">
    <name type="scientific">Pristionchus pacificus</name>
    <name type="common">Parasitic nematode worm</name>
    <dbReference type="NCBI Taxonomy" id="54126"/>
    <lineage>
        <taxon>Eukaryota</taxon>
        <taxon>Metazoa</taxon>
        <taxon>Ecdysozoa</taxon>
        <taxon>Nematoda</taxon>
        <taxon>Chromadorea</taxon>
        <taxon>Rhabditida</taxon>
        <taxon>Rhabditina</taxon>
        <taxon>Diplogasteromorpha</taxon>
        <taxon>Diplogasteroidea</taxon>
        <taxon>Neodiplogasteridae</taxon>
        <taxon>Pristionchus</taxon>
    </lineage>
</organism>
<dbReference type="Gene3D" id="1.10.8.60">
    <property type="match status" value="1"/>
</dbReference>
<dbReference type="PANTHER" id="PTHR11669:SF1">
    <property type="entry name" value="REPLICATION FACTOR C SUBUNIT 3"/>
    <property type="match status" value="1"/>
</dbReference>
<reference evidence="7" key="1">
    <citation type="journal article" date="2008" name="Nat. Genet.">
        <title>The Pristionchus pacificus genome provides a unique perspective on nematode lifestyle and parasitism.</title>
        <authorList>
            <person name="Dieterich C."/>
            <person name="Clifton S.W."/>
            <person name="Schuster L.N."/>
            <person name="Chinwalla A."/>
            <person name="Delehaunty K."/>
            <person name="Dinkelacker I."/>
            <person name="Fulton L."/>
            <person name="Fulton R."/>
            <person name="Godfrey J."/>
            <person name="Minx P."/>
            <person name="Mitreva M."/>
            <person name="Roeseler W."/>
            <person name="Tian H."/>
            <person name="Witte H."/>
            <person name="Yang S.P."/>
            <person name="Wilson R.K."/>
            <person name="Sommer R.J."/>
        </authorList>
    </citation>
    <scope>NUCLEOTIDE SEQUENCE [LARGE SCALE GENOMIC DNA]</scope>
    <source>
        <strain evidence="7">PS312</strain>
    </source>
</reference>
<dbReference type="InterPro" id="IPR008921">
    <property type="entry name" value="DNA_pol3_clamp-load_cplx_C"/>
</dbReference>
<dbReference type="FunFam" id="3.40.50.300:FF:000136">
    <property type="entry name" value="Replication factor C subunit 5"/>
    <property type="match status" value="1"/>
</dbReference>
<protein>
    <submittedName>
        <fullName evidence="6">Rfc-3</fullName>
    </submittedName>
</protein>
<evidence type="ECO:0000313" key="6">
    <source>
        <dbReference type="EnsemblMetazoa" id="PPA03281.1"/>
    </source>
</evidence>
<name>A0A2A6BEF8_PRIPA</name>
<gene>
    <name evidence="6" type="primary">WBGene00092835</name>
</gene>
<dbReference type="AlphaFoldDB" id="A0A2A6BEF8"/>